<dbReference type="InterPro" id="IPR023353">
    <property type="entry name" value="LemA-like_dom_sf"/>
</dbReference>
<dbReference type="PANTHER" id="PTHR34478">
    <property type="entry name" value="PROTEIN LEMA"/>
    <property type="match status" value="1"/>
</dbReference>
<dbReference type="Pfam" id="PF04011">
    <property type="entry name" value="LemA"/>
    <property type="match status" value="1"/>
</dbReference>
<dbReference type="EMBL" id="CP042430">
    <property type="protein sequence ID" value="QEC46642.1"/>
    <property type="molecule type" value="Genomic_DNA"/>
</dbReference>
<evidence type="ECO:0000256" key="5">
    <source>
        <dbReference type="ARBA" id="ARBA00023136"/>
    </source>
</evidence>
<comment type="similarity">
    <text evidence="2">Belongs to the LemA family.</text>
</comment>
<keyword evidence="4" id="KW-1133">Transmembrane helix</keyword>
<evidence type="ECO:0000256" key="1">
    <source>
        <dbReference type="ARBA" id="ARBA00004167"/>
    </source>
</evidence>
<evidence type="ECO:0000313" key="7">
    <source>
        <dbReference type="Proteomes" id="UP000321805"/>
    </source>
</evidence>
<dbReference type="RefSeq" id="WP_146916088.1">
    <property type="nucleotide sequence ID" value="NZ_CP042430.1"/>
</dbReference>
<dbReference type="Proteomes" id="UP000321805">
    <property type="component" value="Chromosome"/>
</dbReference>
<keyword evidence="5" id="KW-0472">Membrane</keyword>
<organism evidence="6 7">
    <name type="scientific">Baekduia soli</name>
    <dbReference type="NCBI Taxonomy" id="496014"/>
    <lineage>
        <taxon>Bacteria</taxon>
        <taxon>Bacillati</taxon>
        <taxon>Actinomycetota</taxon>
        <taxon>Thermoleophilia</taxon>
        <taxon>Solirubrobacterales</taxon>
        <taxon>Baekduiaceae</taxon>
        <taxon>Baekduia</taxon>
    </lineage>
</organism>
<reference evidence="6 7" key="1">
    <citation type="journal article" date="2018" name="J. Microbiol.">
        <title>Baekduia soli gen. nov., sp. nov., a novel bacterium isolated from the soil of Baekdu Mountain and proposal of a novel family name, Baekduiaceae fam. nov.</title>
        <authorList>
            <person name="An D.S."/>
            <person name="Siddiqi M.Z."/>
            <person name="Kim K.H."/>
            <person name="Yu H.S."/>
            <person name="Im W.T."/>
        </authorList>
    </citation>
    <scope>NUCLEOTIDE SEQUENCE [LARGE SCALE GENOMIC DNA]</scope>
    <source>
        <strain evidence="6 7">BR7-21</strain>
    </source>
</reference>
<keyword evidence="7" id="KW-1185">Reference proteome</keyword>
<evidence type="ECO:0000256" key="4">
    <source>
        <dbReference type="ARBA" id="ARBA00022989"/>
    </source>
</evidence>
<dbReference type="SUPFAM" id="SSF140478">
    <property type="entry name" value="LemA-like"/>
    <property type="match status" value="1"/>
</dbReference>
<dbReference type="KEGG" id="bsol:FSW04_02960"/>
<protein>
    <submittedName>
        <fullName evidence="6">LemA family protein</fullName>
    </submittedName>
</protein>
<evidence type="ECO:0000256" key="3">
    <source>
        <dbReference type="ARBA" id="ARBA00022692"/>
    </source>
</evidence>
<gene>
    <name evidence="6" type="ORF">FSW04_02960</name>
</gene>
<proteinExistence type="inferred from homology"/>
<dbReference type="OrthoDB" id="9804152at2"/>
<sequence>MVAVYAGLGAFALVAAWLVTGYQGLVAARNRAEGTWNGIEAQLQRRHALLPELADAVAALAPGETEVLGRLERARLAAQSAGSAFERADAERRVAAALGALGALVQTHPALGAGGTFVELQTRLARIDDDLQASRRLYNADVRLYLTRRRRFPPVVLVGMERFPERPYFELDQTRERILAVA</sequence>
<dbReference type="InterPro" id="IPR007156">
    <property type="entry name" value="MamQ_LemA"/>
</dbReference>
<dbReference type="AlphaFoldDB" id="A0A5B8U139"/>
<dbReference type="Gene3D" id="1.20.1440.20">
    <property type="entry name" value="LemA-like domain"/>
    <property type="match status" value="1"/>
</dbReference>
<evidence type="ECO:0000256" key="2">
    <source>
        <dbReference type="ARBA" id="ARBA00008854"/>
    </source>
</evidence>
<keyword evidence="3" id="KW-0812">Transmembrane</keyword>
<accession>A0A5B8U139</accession>
<dbReference type="GO" id="GO:0016020">
    <property type="term" value="C:membrane"/>
    <property type="evidence" value="ECO:0007669"/>
    <property type="project" value="UniProtKB-SubCell"/>
</dbReference>
<evidence type="ECO:0000313" key="6">
    <source>
        <dbReference type="EMBL" id="QEC46642.1"/>
    </source>
</evidence>
<comment type="subcellular location">
    <subcellularLocation>
        <location evidence="1">Membrane</location>
        <topology evidence="1">Single-pass membrane protein</topology>
    </subcellularLocation>
</comment>
<dbReference type="PANTHER" id="PTHR34478:SF1">
    <property type="entry name" value="PROTEIN LEMA"/>
    <property type="match status" value="1"/>
</dbReference>
<name>A0A5B8U139_9ACTN</name>